<dbReference type="AlphaFoldDB" id="A0A8H5D7J0"/>
<feature type="region of interest" description="Disordered" evidence="2">
    <location>
        <begin position="1"/>
        <end position="74"/>
    </location>
</feature>
<accession>A0A8H5D7J0</accession>
<organism evidence="3 4">
    <name type="scientific">Leucocoprinus leucothites</name>
    <dbReference type="NCBI Taxonomy" id="201217"/>
    <lineage>
        <taxon>Eukaryota</taxon>
        <taxon>Fungi</taxon>
        <taxon>Dikarya</taxon>
        <taxon>Basidiomycota</taxon>
        <taxon>Agaricomycotina</taxon>
        <taxon>Agaricomycetes</taxon>
        <taxon>Agaricomycetidae</taxon>
        <taxon>Agaricales</taxon>
        <taxon>Agaricineae</taxon>
        <taxon>Agaricaceae</taxon>
        <taxon>Leucocoprinus</taxon>
    </lineage>
</organism>
<feature type="coiled-coil region" evidence="1">
    <location>
        <begin position="530"/>
        <end position="602"/>
    </location>
</feature>
<feature type="compositionally biased region" description="Basic and acidic residues" evidence="2">
    <location>
        <begin position="1"/>
        <end position="12"/>
    </location>
</feature>
<dbReference type="Proteomes" id="UP000559027">
    <property type="component" value="Unassembled WGS sequence"/>
</dbReference>
<dbReference type="OrthoDB" id="419631at2759"/>
<comment type="caution">
    <text evidence="3">The sequence shown here is derived from an EMBL/GenBank/DDBJ whole genome shotgun (WGS) entry which is preliminary data.</text>
</comment>
<evidence type="ECO:0000313" key="3">
    <source>
        <dbReference type="EMBL" id="KAF5355010.1"/>
    </source>
</evidence>
<keyword evidence="4" id="KW-1185">Reference proteome</keyword>
<sequence>MFPKGPRFELQKVPDVPAPNAYNPSTESHQDAYKRGAFLEKAARFNKHKEDDQPGPGAHSSKSLPREQKSLMERYNVLQKKLDDLERVHLEGKKTHQAETERLKSELSRCQKTVAEQNDRIDKQRKHNDALESRIQDLKKATLNDQSEIKTLKAKLKTAEHDKTQLAGKQDDILELKKASQTAESKYRDDLRERDKRIADLEKDKLQLAGKQNDMLGINKASQATETKLRDDLRERDKRIAGLGKSLEAEIKKRESLQVSIHNLKSKGDKETLTARNAETQLATVERELSDTRESFAQEREEFIARLENCKSLLSYAAEQYGQLVATTVPSSIHNELKQVHYATQFKVLRLERKLGNTEDQVKELANLIRQVNERNDLLKSHLTDANHQLAIYESMLSDSPLTKSTSDDPVWEPVRITDDHDLVTSEARLRELLATYYSLSSQQLILAYTCIDKDLTQATSLAKQRSQDLASTLASHEAIAASLEAAHKERSSLSEELLSLKDAHSTLQRTCTSLENQVTALKDVQQQTIRDHQAEIKKDKDAVQRLTSAVQKSRMAEDALRAEIDRLLSELADAEQYQEAYTALSEQVNSLLARNQLAEEEAERLGKFNVEILGHNNPAQRIAYVDRLRRELAEAKHKIILLTREQENIVGLNTDLQHELDMYKSVADKQRTHITRVQRVPLSNVTRSLNASSAGINPAQQSQNANFTKSMKLDPIPGEMTLDEII</sequence>
<keyword evidence="1" id="KW-0175">Coiled coil</keyword>
<feature type="compositionally biased region" description="Basic and acidic residues" evidence="2">
    <location>
        <begin position="28"/>
        <end position="52"/>
    </location>
</feature>
<name>A0A8H5D7J0_9AGAR</name>
<evidence type="ECO:0000313" key="4">
    <source>
        <dbReference type="Proteomes" id="UP000559027"/>
    </source>
</evidence>
<evidence type="ECO:0000256" key="1">
    <source>
        <dbReference type="SAM" id="Coils"/>
    </source>
</evidence>
<feature type="coiled-coil region" evidence="1">
    <location>
        <begin position="348"/>
        <end position="382"/>
    </location>
</feature>
<reference evidence="3 4" key="1">
    <citation type="journal article" date="2020" name="ISME J.">
        <title>Uncovering the hidden diversity of litter-decomposition mechanisms in mushroom-forming fungi.</title>
        <authorList>
            <person name="Floudas D."/>
            <person name="Bentzer J."/>
            <person name="Ahren D."/>
            <person name="Johansson T."/>
            <person name="Persson P."/>
            <person name="Tunlid A."/>
        </authorList>
    </citation>
    <scope>NUCLEOTIDE SEQUENCE [LARGE SCALE GENOMIC DNA]</scope>
    <source>
        <strain evidence="3 4">CBS 146.42</strain>
    </source>
</reference>
<gene>
    <name evidence="3" type="ORF">D9756_005224</name>
</gene>
<feature type="coiled-coil region" evidence="1">
    <location>
        <begin position="247"/>
        <end position="302"/>
    </location>
</feature>
<dbReference type="EMBL" id="JAACJO010000008">
    <property type="protein sequence ID" value="KAF5355010.1"/>
    <property type="molecule type" value="Genomic_DNA"/>
</dbReference>
<evidence type="ECO:0000256" key="2">
    <source>
        <dbReference type="SAM" id="MobiDB-lite"/>
    </source>
</evidence>
<protein>
    <submittedName>
        <fullName evidence="3">Uncharacterized protein</fullName>
    </submittedName>
</protein>
<proteinExistence type="predicted"/>